<gene>
    <name evidence="4" type="ORF">A3C72_02330</name>
</gene>
<dbReference type="SUPFAM" id="SSF54523">
    <property type="entry name" value="Pili subunits"/>
    <property type="match status" value="1"/>
</dbReference>
<keyword evidence="3" id="KW-0472">Membrane</keyword>
<evidence type="ECO:0000256" key="2">
    <source>
        <dbReference type="SAM" id="MobiDB-lite"/>
    </source>
</evidence>
<dbReference type="NCBIfam" id="TIGR02532">
    <property type="entry name" value="IV_pilin_GFxxxE"/>
    <property type="match status" value="1"/>
</dbReference>
<evidence type="ECO:0000313" key="4">
    <source>
        <dbReference type="EMBL" id="OHA22169.1"/>
    </source>
</evidence>
<dbReference type="AlphaFoldDB" id="A0A1G2MG81"/>
<protein>
    <recommendedName>
        <fullName evidence="6">Type II secretion system protein GspG C-terminal domain-containing protein</fullName>
    </recommendedName>
</protein>
<dbReference type="InterPro" id="IPR012902">
    <property type="entry name" value="N_methyl_site"/>
</dbReference>
<dbReference type="Gene3D" id="3.30.700.10">
    <property type="entry name" value="Glycoprotein, Type 4 Pilin"/>
    <property type="match status" value="1"/>
</dbReference>
<dbReference type="STRING" id="1802306.A3C72_02330"/>
<reference evidence="4 5" key="1">
    <citation type="journal article" date="2016" name="Nat. Commun.">
        <title>Thousands of microbial genomes shed light on interconnected biogeochemical processes in an aquifer system.</title>
        <authorList>
            <person name="Anantharaman K."/>
            <person name="Brown C.T."/>
            <person name="Hug L.A."/>
            <person name="Sharon I."/>
            <person name="Castelle C.J."/>
            <person name="Probst A.J."/>
            <person name="Thomas B.C."/>
            <person name="Singh A."/>
            <person name="Wilkins M.J."/>
            <person name="Karaoz U."/>
            <person name="Brodie E.L."/>
            <person name="Williams K.H."/>
            <person name="Hubbard S.S."/>
            <person name="Banfield J.F."/>
        </authorList>
    </citation>
    <scope>NUCLEOTIDE SEQUENCE [LARGE SCALE GENOMIC DNA]</scope>
</reference>
<dbReference type="Pfam" id="PF07963">
    <property type="entry name" value="N_methyl"/>
    <property type="match status" value="1"/>
</dbReference>
<evidence type="ECO:0000313" key="5">
    <source>
        <dbReference type="Proteomes" id="UP000177130"/>
    </source>
</evidence>
<keyword evidence="3" id="KW-1133">Transmembrane helix</keyword>
<dbReference type="Proteomes" id="UP000177130">
    <property type="component" value="Unassembled WGS sequence"/>
</dbReference>
<comment type="caution">
    <text evidence="4">The sequence shown here is derived from an EMBL/GenBank/DDBJ whole genome shotgun (WGS) entry which is preliminary data.</text>
</comment>
<dbReference type="PANTHER" id="PTHR30093">
    <property type="entry name" value="GENERAL SECRETION PATHWAY PROTEIN G"/>
    <property type="match status" value="1"/>
</dbReference>
<organism evidence="4 5">
    <name type="scientific">Candidatus Taylorbacteria bacterium RIFCSPHIGHO2_02_FULL_43_32b</name>
    <dbReference type="NCBI Taxonomy" id="1802306"/>
    <lineage>
        <taxon>Bacteria</taxon>
        <taxon>Candidatus Tayloriibacteriota</taxon>
    </lineage>
</organism>
<feature type="transmembrane region" description="Helical" evidence="3">
    <location>
        <begin position="38"/>
        <end position="59"/>
    </location>
</feature>
<dbReference type="EMBL" id="MHRK01000058">
    <property type="protein sequence ID" value="OHA22169.1"/>
    <property type="molecule type" value="Genomic_DNA"/>
</dbReference>
<dbReference type="GO" id="GO:0015627">
    <property type="term" value="C:type II protein secretion system complex"/>
    <property type="evidence" value="ECO:0007669"/>
    <property type="project" value="InterPro"/>
</dbReference>
<evidence type="ECO:0008006" key="6">
    <source>
        <dbReference type="Google" id="ProtNLM"/>
    </source>
</evidence>
<dbReference type="InterPro" id="IPR045584">
    <property type="entry name" value="Pilin-like"/>
</dbReference>
<proteinExistence type="predicted"/>
<evidence type="ECO:0000256" key="3">
    <source>
        <dbReference type="SAM" id="Phobius"/>
    </source>
</evidence>
<dbReference type="PROSITE" id="PS00409">
    <property type="entry name" value="PROKAR_NTER_METHYL"/>
    <property type="match status" value="1"/>
</dbReference>
<dbReference type="GO" id="GO:0015628">
    <property type="term" value="P:protein secretion by the type II secretion system"/>
    <property type="evidence" value="ECO:0007669"/>
    <property type="project" value="InterPro"/>
</dbReference>
<name>A0A1G2MG81_9BACT</name>
<sequence>MNILFKCFTFRPIGEGMQGTRLGVRRFNNKKGFTLVELLIVIAIIGILSGVVLASMGSARAKARDGRRISDIKQIQLALATYQDANGSYPTAIYGSPSPLASYMSSIPTDPSTAAQYKYAYYNYTGPNPKTYHLGAVLETEHSELSNTVNCDSSDSSGGCPGAAVYSGAPFNGKSDDCGETSNDAGSSPKWGKCYDVTP</sequence>
<feature type="region of interest" description="Disordered" evidence="2">
    <location>
        <begin position="176"/>
        <end position="199"/>
    </location>
</feature>
<dbReference type="PRINTS" id="PR00813">
    <property type="entry name" value="BCTERIALGSPG"/>
</dbReference>
<dbReference type="InterPro" id="IPR000983">
    <property type="entry name" value="Bac_GSPG_pilin"/>
</dbReference>
<evidence type="ECO:0000256" key="1">
    <source>
        <dbReference type="ARBA" id="ARBA00022481"/>
    </source>
</evidence>
<keyword evidence="1" id="KW-0488">Methylation</keyword>
<accession>A0A1G2MG81</accession>
<keyword evidence="3" id="KW-0812">Transmembrane</keyword>